<dbReference type="EMBL" id="LRPH01000033">
    <property type="protein sequence ID" value="KWU66056.1"/>
    <property type="molecule type" value="Genomic_DNA"/>
</dbReference>
<proteinExistence type="predicted"/>
<gene>
    <name evidence="1" type="ORF">AWW70_00440</name>
</gene>
<dbReference type="Proteomes" id="UP000065797">
    <property type="component" value="Unassembled WGS sequence"/>
</dbReference>
<sequence length="136" mass="15743">MEIKVNEQAQKFHLATNMGNWQQAIGHEIQVGKYRFCAVPMGYHINVSEVTTGVRAINVNITQEVWDETRTKEDTVKFLYKVGKRMEEVINKVGSSHLDELIEDSKRSNLERIGEMPPIEDVDTDWMFEEESEVVQ</sequence>
<accession>A0A120EIW7</accession>
<name>A0A120EIW7_BACMY</name>
<dbReference type="AlphaFoldDB" id="A0A120EIW7"/>
<reference evidence="1 2" key="1">
    <citation type="submission" date="2016-01" db="EMBL/GenBank/DDBJ databases">
        <authorList>
            <person name="McClelland M."/>
            <person name="Jain A."/>
            <person name="Saraogi P."/>
            <person name="Mendelson R."/>
            <person name="Westerman R."/>
            <person name="SanMiguel P."/>
            <person name="Csonka L."/>
        </authorList>
    </citation>
    <scope>NUCLEOTIDE SEQUENCE [LARGE SCALE GENOMIC DNA]</scope>
    <source>
        <strain evidence="1 2">PE8-15</strain>
    </source>
</reference>
<protein>
    <submittedName>
        <fullName evidence="1">Uncharacterized protein</fullName>
    </submittedName>
</protein>
<organism evidence="1 2">
    <name type="scientific">Bacillus mycoides</name>
    <dbReference type="NCBI Taxonomy" id="1405"/>
    <lineage>
        <taxon>Bacteria</taxon>
        <taxon>Bacillati</taxon>
        <taxon>Bacillota</taxon>
        <taxon>Bacilli</taxon>
        <taxon>Bacillales</taxon>
        <taxon>Bacillaceae</taxon>
        <taxon>Bacillus</taxon>
        <taxon>Bacillus cereus group</taxon>
    </lineage>
</organism>
<evidence type="ECO:0000313" key="1">
    <source>
        <dbReference type="EMBL" id="KWU66056.1"/>
    </source>
</evidence>
<dbReference type="RefSeq" id="WP_060749530.1">
    <property type="nucleotide sequence ID" value="NZ_LRPH01000033.1"/>
</dbReference>
<evidence type="ECO:0000313" key="2">
    <source>
        <dbReference type="Proteomes" id="UP000065797"/>
    </source>
</evidence>
<comment type="caution">
    <text evidence="1">The sequence shown here is derived from an EMBL/GenBank/DDBJ whole genome shotgun (WGS) entry which is preliminary data.</text>
</comment>